<keyword evidence="6 15" id="KW-1133">Transmembrane helix</keyword>
<feature type="domain" description="PpiC" evidence="16">
    <location>
        <begin position="271"/>
        <end position="358"/>
    </location>
</feature>
<keyword evidence="5 15" id="KW-0812">Transmembrane</keyword>
<evidence type="ECO:0000256" key="15">
    <source>
        <dbReference type="SAM" id="Phobius"/>
    </source>
</evidence>
<evidence type="ECO:0000256" key="1">
    <source>
        <dbReference type="ARBA" id="ARBA00004382"/>
    </source>
</evidence>
<dbReference type="InterPro" id="IPR027304">
    <property type="entry name" value="Trigger_fact/SurA_dom_sf"/>
</dbReference>
<organism evidence="17 18">
    <name type="scientific">Methylocystis rosea</name>
    <dbReference type="NCBI Taxonomy" id="173366"/>
    <lineage>
        <taxon>Bacteria</taxon>
        <taxon>Pseudomonadati</taxon>
        <taxon>Pseudomonadota</taxon>
        <taxon>Alphaproteobacteria</taxon>
        <taxon>Hyphomicrobiales</taxon>
        <taxon>Methylocystaceae</taxon>
        <taxon>Methylocystis</taxon>
    </lineage>
</organism>
<evidence type="ECO:0000256" key="9">
    <source>
        <dbReference type="ARBA" id="ARBA00030642"/>
    </source>
</evidence>
<keyword evidence="14 17" id="KW-0413">Isomerase</keyword>
<keyword evidence="3" id="KW-1003">Cell membrane</keyword>
<evidence type="ECO:0000256" key="13">
    <source>
        <dbReference type="ARBA" id="ARBA00042775"/>
    </source>
</evidence>
<keyword evidence="8" id="KW-0143">Chaperone</keyword>
<keyword evidence="7 15" id="KW-0472">Membrane</keyword>
<dbReference type="Gene3D" id="3.10.50.40">
    <property type="match status" value="1"/>
</dbReference>
<dbReference type="InterPro" id="IPR000297">
    <property type="entry name" value="PPIase_PpiC"/>
</dbReference>
<keyword evidence="14" id="KW-0697">Rotamase</keyword>
<dbReference type="Pfam" id="PF13145">
    <property type="entry name" value="Rotamase_2"/>
    <property type="match status" value="1"/>
</dbReference>
<evidence type="ECO:0000259" key="16">
    <source>
        <dbReference type="PROSITE" id="PS50198"/>
    </source>
</evidence>
<protein>
    <recommendedName>
        <fullName evidence="2">Parvulin-like PPIase</fullName>
    </recommendedName>
    <alternativeName>
        <fullName evidence="9">Peptidyl-prolyl cis-trans isomerase plp</fullName>
    </alternativeName>
    <alternativeName>
        <fullName evidence="12">Periplasmic chaperone PpiD</fullName>
    </alternativeName>
    <alternativeName>
        <fullName evidence="13">Periplasmic folding chaperone</fullName>
    </alternativeName>
    <alternativeName>
        <fullName evidence="10">Rotamase plp</fullName>
    </alternativeName>
</protein>
<dbReference type="RefSeq" id="WP_124738562.1">
    <property type="nucleotide sequence ID" value="NZ_CP034086.1"/>
</dbReference>
<evidence type="ECO:0000256" key="12">
    <source>
        <dbReference type="ARBA" id="ARBA00040743"/>
    </source>
</evidence>
<dbReference type="SUPFAM" id="SSF109998">
    <property type="entry name" value="Triger factor/SurA peptide-binding domain-like"/>
    <property type="match status" value="1"/>
</dbReference>
<dbReference type="Pfam" id="PF13624">
    <property type="entry name" value="SurA_N_3"/>
    <property type="match status" value="1"/>
</dbReference>
<evidence type="ECO:0000313" key="17">
    <source>
        <dbReference type="EMBL" id="AZG76810.1"/>
    </source>
</evidence>
<proteinExistence type="inferred from homology"/>
<dbReference type="PANTHER" id="PTHR47529">
    <property type="entry name" value="PEPTIDYL-PROLYL CIS-TRANS ISOMERASE D"/>
    <property type="match status" value="1"/>
</dbReference>
<dbReference type="KEGG" id="mros:EHO51_08745"/>
<dbReference type="EMBL" id="CP034086">
    <property type="protein sequence ID" value="AZG76810.1"/>
    <property type="molecule type" value="Genomic_DNA"/>
</dbReference>
<evidence type="ECO:0000256" key="6">
    <source>
        <dbReference type="ARBA" id="ARBA00022989"/>
    </source>
</evidence>
<dbReference type="AlphaFoldDB" id="A0A3G8M6Q9"/>
<comment type="subcellular location">
    <subcellularLocation>
        <location evidence="1">Cell inner membrane</location>
        <topology evidence="1">Single-pass type II membrane protein</topology>
        <orientation evidence="1">Periplasmic side</orientation>
    </subcellularLocation>
</comment>
<evidence type="ECO:0000256" key="11">
    <source>
        <dbReference type="ARBA" id="ARBA00038408"/>
    </source>
</evidence>
<evidence type="ECO:0000256" key="14">
    <source>
        <dbReference type="PROSITE-ProRule" id="PRU00278"/>
    </source>
</evidence>
<evidence type="ECO:0000256" key="4">
    <source>
        <dbReference type="ARBA" id="ARBA00022519"/>
    </source>
</evidence>
<dbReference type="InterPro" id="IPR046357">
    <property type="entry name" value="PPIase_dom_sf"/>
</dbReference>
<dbReference type="Proteomes" id="UP000273982">
    <property type="component" value="Chromosome"/>
</dbReference>
<evidence type="ECO:0000256" key="10">
    <source>
        <dbReference type="ARBA" id="ARBA00031484"/>
    </source>
</evidence>
<evidence type="ECO:0000256" key="3">
    <source>
        <dbReference type="ARBA" id="ARBA00022475"/>
    </source>
</evidence>
<dbReference type="GO" id="GO:0003755">
    <property type="term" value="F:peptidyl-prolyl cis-trans isomerase activity"/>
    <property type="evidence" value="ECO:0007669"/>
    <property type="project" value="UniProtKB-KW"/>
</dbReference>
<evidence type="ECO:0000256" key="8">
    <source>
        <dbReference type="ARBA" id="ARBA00023186"/>
    </source>
</evidence>
<dbReference type="GO" id="GO:0005886">
    <property type="term" value="C:plasma membrane"/>
    <property type="evidence" value="ECO:0007669"/>
    <property type="project" value="UniProtKB-SubCell"/>
</dbReference>
<gene>
    <name evidence="17" type="ORF">EHO51_08745</name>
</gene>
<dbReference type="InterPro" id="IPR052029">
    <property type="entry name" value="PpiD_chaperone"/>
</dbReference>
<feature type="transmembrane region" description="Helical" evidence="15">
    <location>
        <begin position="12"/>
        <end position="35"/>
    </location>
</feature>
<name>A0A3G8M6Q9_9HYPH</name>
<dbReference type="PROSITE" id="PS50198">
    <property type="entry name" value="PPIC_PPIASE_2"/>
    <property type="match status" value="1"/>
</dbReference>
<evidence type="ECO:0000256" key="7">
    <source>
        <dbReference type="ARBA" id="ARBA00023136"/>
    </source>
</evidence>
<dbReference type="SUPFAM" id="SSF54534">
    <property type="entry name" value="FKBP-like"/>
    <property type="match status" value="1"/>
</dbReference>
<accession>A0A3G8M6Q9</accession>
<evidence type="ECO:0000256" key="2">
    <source>
        <dbReference type="ARBA" id="ARBA00018370"/>
    </source>
</evidence>
<evidence type="ECO:0000313" key="18">
    <source>
        <dbReference type="Proteomes" id="UP000273982"/>
    </source>
</evidence>
<dbReference type="PANTHER" id="PTHR47529:SF1">
    <property type="entry name" value="PERIPLASMIC CHAPERONE PPID"/>
    <property type="match status" value="1"/>
</dbReference>
<reference evidence="17 18" key="1">
    <citation type="submission" date="2018-11" db="EMBL/GenBank/DDBJ databases">
        <title>Genome squencing of methanotrophic bacteria isolated from alkaline groundwater in Korea.</title>
        <authorList>
            <person name="Nguyen L.N."/>
        </authorList>
    </citation>
    <scope>NUCLEOTIDE SEQUENCE [LARGE SCALE GENOMIC DNA]</scope>
    <source>
        <strain evidence="17 18">GW6</strain>
    </source>
</reference>
<evidence type="ECO:0000256" key="5">
    <source>
        <dbReference type="ARBA" id="ARBA00022692"/>
    </source>
</evidence>
<sequence>MLEGLRVASQNWIGRTIMALVMGVIVISFSIWGVGDVFRGMTAQRLARVGSGEVTVETYRSAYQNELRRIQQRMRRAITNEEAHQAGLDLQILERLVTEVALDQKARQLGLAASDETTQRLLASEKVFQGPDGKFDAMRFKQIANDSGFTERGFVADQKNAYLRKTITDIAVAGVEPPKLMVEAIYRFRNESRTIDYVILPPSLVGAAATPSDEELKKYFDEREQTFRAKEYRKLTALVVSPSTVGKPESVPAEQVRKLYEEVKSKRYGMPEKRDVRQIVFKTDTEAEAALAKLKAGADIEAMAAELKLNPKDVNLGLVEQRDFGDPKVGAAVFALPSPGLTEPVHTAFGAVVSQVKSIAPAVYNKTFEQAEPELRAEIAAQGAMPEVRRLHEAIEDQRASGKTLAESAKAVGLETQVYDGVDDAGNDRSGKPIAGLPSGPDLVKAAFASDIGVDNDTVATRDGGYVWYEVNGIEPARQKTFEEVKAAVVDAMRSDAAQKALAAKADEIVAKLNAGRSIEDVAKEVGVQTQRANDVKREARPDFNTNVIVRFFDVAPRNAGSAVVDNGRLVFFVRDSTTPVFDPSSIEAKTIAQQLKPAFHNDLLEQYVGGLEKALGVDINQKALEAATGAERDK</sequence>
<keyword evidence="4" id="KW-0997">Cell inner membrane</keyword>
<comment type="similarity">
    <text evidence="11">Belongs to the PpiD chaperone family.</text>
</comment>